<keyword evidence="7 9" id="KW-0675">Receptor</keyword>
<dbReference type="InterPro" id="IPR004117">
    <property type="entry name" value="7tm6_olfct_rcpt"/>
</dbReference>
<dbReference type="GO" id="GO:0005549">
    <property type="term" value="F:odorant binding"/>
    <property type="evidence" value="ECO:0007669"/>
    <property type="project" value="InterPro"/>
</dbReference>
<feature type="transmembrane region" description="Helical" evidence="9">
    <location>
        <begin position="58"/>
        <end position="84"/>
    </location>
</feature>
<evidence type="ECO:0000256" key="2">
    <source>
        <dbReference type="ARBA" id="ARBA00022606"/>
    </source>
</evidence>
<evidence type="ECO:0000256" key="9">
    <source>
        <dbReference type="RuleBase" id="RU351113"/>
    </source>
</evidence>
<keyword evidence="6 9" id="KW-0472">Membrane</keyword>
<feature type="transmembrane region" description="Helical" evidence="9">
    <location>
        <begin position="90"/>
        <end position="107"/>
    </location>
</feature>
<keyword evidence="8 9" id="KW-0807">Transducer</keyword>
<dbReference type="KEGG" id="dpl:KGM_201798"/>
<evidence type="ECO:0000256" key="5">
    <source>
        <dbReference type="ARBA" id="ARBA00022989"/>
    </source>
</evidence>
<evidence type="ECO:0000313" key="10">
    <source>
        <dbReference type="EMBL" id="OWR53718.1"/>
    </source>
</evidence>
<dbReference type="GO" id="GO:0007165">
    <property type="term" value="P:signal transduction"/>
    <property type="evidence" value="ECO:0007669"/>
    <property type="project" value="UniProtKB-KW"/>
</dbReference>
<comment type="caution">
    <text evidence="10">The sequence shown here is derived from an EMBL/GenBank/DDBJ whole genome shotgun (WGS) entry which is preliminary data.</text>
</comment>
<organism evidence="10 11">
    <name type="scientific">Danaus plexippus plexippus</name>
    <dbReference type="NCBI Taxonomy" id="278856"/>
    <lineage>
        <taxon>Eukaryota</taxon>
        <taxon>Metazoa</taxon>
        <taxon>Ecdysozoa</taxon>
        <taxon>Arthropoda</taxon>
        <taxon>Hexapoda</taxon>
        <taxon>Insecta</taxon>
        <taxon>Pterygota</taxon>
        <taxon>Neoptera</taxon>
        <taxon>Endopterygota</taxon>
        <taxon>Lepidoptera</taxon>
        <taxon>Glossata</taxon>
        <taxon>Ditrysia</taxon>
        <taxon>Papilionoidea</taxon>
        <taxon>Nymphalidae</taxon>
        <taxon>Danainae</taxon>
        <taxon>Danaini</taxon>
        <taxon>Danaina</taxon>
        <taxon>Danaus</taxon>
        <taxon>Danaus</taxon>
    </lineage>
</organism>
<keyword evidence="3 9" id="KW-0812">Transmembrane</keyword>
<evidence type="ECO:0000256" key="4">
    <source>
        <dbReference type="ARBA" id="ARBA00022725"/>
    </source>
</evidence>
<dbReference type="PANTHER" id="PTHR21137">
    <property type="entry name" value="ODORANT RECEPTOR"/>
    <property type="match status" value="1"/>
</dbReference>
<accession>A0A212FJ03</accession>
<dbReference type="Pfam" id="PF02949">
    <property type="entry name" value="7tm_6"/>
    <property type="match status" value="1"/>
</dbReference>
<keyword evidence="4 9" id="KW-0552">Olfaction</keyword>
<evidence type="ECO:0000256" key="8">
    <source>
        <dbReference type="ARBA" id="ARBA00023224"/>
    </source>
</evidence>
<evidence type="ECO:0000256" key="3">
    <source>
        <dbReference type="ARBA" id="ARBA00022692"/>
    </source>
</evidence>
<dbReference type="FunCoup" id="A0A212FJ03">
    <property type="interactions" value="28"/>
</dbReference>
<dbReference type="STRING" id="278856.A0A212FJ03"/>
<keyword evidence="11" id="KW-1185">Reference proteome</keyword>
<evidence type="ECO:0000256" key="6">
    <source>
        <dbReference type="ARBA" id="ARBA00023136"/>
    </source>
</evidence>
<dbReference type="Proteomes" id="UP000007151">
    <property type="component" value="Unassembled WGS sequence"/>
</dbReference>
<protein>
    <recommendedName>
        <fullName evidence="9">Odorant receptor</fullName>
    </recommendedName>
</protein>
<sequence length="366" mass="42407">MADGLPVIVAVFIVAYFASHKTELYDLVNYMNTMFKWRSAHGLTNMTMWQSYKTAKTFAYLYTACTLFSVATYALLPVIAYLLFEKPLQHWIYMDVTNNFHLFLILIRQCMSQVFVGLAVGQLGVFFACHSILLCGQIDLLCCSLQNVRFTALMLRGVQHGALVKQYRGIEQEERHNYLYNKSEMVDSHYHYDEKVNIQFKKTSQFDIYSSEYEDATCAALRECAQVARVIKSYKDRFESFVSPLLVLRVVQVTLYLCTLLYTTSEKFDMVTVEYLAAVALDMFVYCYFGNQITLQSDRVSSSAYYSGWYCCGKRGRRLLLHVLLSHHRSVLVRAGRFLPMNLHTFLKILKTSFSYYTLLVNVNEK</sequence>
<comment type="similarity">
    <text evidence="9">Belongs to the insect chemoreceptor superfamily. Heteromeric odorant receptor channel (TC 1.A.69) family.</text>
</comment>
<dbReference type="InParanoid" id="A0A212FJ03"/>
<comment type="subcellular location">
    <subcellularLocation>
        <location evidence="9">Cell membrane</location>
        <topology evidence="9">Multi-pass membrane protein</topology>
    </subcellularLocation>
    <subcellularLocation>
        <location evidence="1">Membrane</location>
        <topology evidence="1">Multi-pass membrane protein</topology>
    </subcellularLocation>
</comment>
<keyword evidence="5 9" id="KW-1133">Transmembrane helix</keyword>
<dbReference type="GO" id="GO:0004984">
    <property type="term" value="F:olfactory receptor activity"/>
    <property type="evidence" value="ECO:0007669"/>
    <property type="project" value="InterPro"/>
</dbReference>
<dbReference type="AlphaFoldDB" id="A0A212FJ03"/>
<evidence type="ECO:0000256" key="1">
    <source>
        <dbReference type="ARBA" id="ARBA00004141"/>
    </source>
</evidence>
<evidence type="ECO:0000256" key="7">
    <source>
        <dbReference type="ARBA" id="ARBA00023170"/>
    </source>
</evidence>
<gene>
    <name evidence="10" type="ORF">KGM_201798</name>
</gene>
<comment type="caution">
    <text evidence="9">Lacks conserved residue(s) required for the propagation of feature annotation.</text>
</comment>
<proteinExistence type="inferred from homology"/>
<dbReference type="GO" id="GO:0005886">
    <property type="term" value="C:plasma membrane"/>
    <property type="evidence" value="ECO:0007669"/>
    <property type="project" value="UniProtKB-SubCell"/>
</dbReference>
<evidence type="ECO:0000313" key="11">
    <source>
        <dbReference type="Proteomes" id="UP000007151"/>
    </source>
</evidence>
<name>A0A212FJ03_DANPL</name>
<keyword evidence="2 9" id="KW-0716">Sensory transduction</keyword>
<dbReference type="eggNOG" id="ENOG502T74F">
    <property type="taxonomic scope" value="Eukaryota"/>
</dbReference>
<dbReference type="EMBL" id="AGBW02008320">
    <property type="protein sequence ID" value="OWR53718.1"/>
    <property type="molecule type" value="Genomic_DNA"/>
</dbReference>
<feature type="transmembrane region" description="Helical" evidence="9">
    <location>
        <begin position="114"/>
        <end position="134"/>
    </location>
</feature>
<reference evidence="10 11" key="1">
    <citation type="journal article" date="2011" name="Cell">
        <title>The monarch butterfly genome yields insights into long-distance migration.</title>
        <authorList>
            <person name="Zhan S."/>
            <person name="Merlin C."/>
            <person name="Boore J.L."/>
            <person name="Reppert S.M."/>
        </authorList>
    </citation>
    <scope>NUCLEOTIDE SEQUENCE [LARGE SCALE GENOMIC DNA]</scope>
    <source>
        <strain evidence="10">F-2</strain>
    </source>
</reference>
<dbReference type="PANTHER" id="PTHR21137:SF42">
    <property type="entry name" value="ODORANT RECEPTOR 83A"/>
    <property type="match status" value="1"/>
</dbReference>